<feature type="compositionally biased region" description="Basic residues" evidence="1">
    <location>
        <begin position="531"/>
        <end position="545"/>
    </location>
</feature>
<keyword evidence="3" id="KW-1185">Reference proteome</keyword>
<evidence type="ECO:0000256" key="1">
    <source>
        <dbReference type="SAM" id="MobiDB-lite"/>
    </source>
</evidence>
<sequence>MSQDVPAITSAPFHKKLKAELQIIASEMGLNSNATVPNLRKAIQEHLRTHAELADNPKYLTLFAQRTGAAPPARTSADKANEEALQEPIVPETVTGANRTLIERKIKTDPPAQFSRLSLEDGAAHQRKSVDETLEQDSESGSDSESVASRPATPVRQEQDKKAPAHEQKKAVHAALPEVIRVNFFDMNRPQARPHEVPVLSRDVNIATLAAQTGGVEYVASLKELLPVAFANDSPVKERAGRIYRPNVRRDASPHNVGKVEAILDGVSRPLNIPELNAYTLRDEGGSLFCDLYMSTSDGVEHSDETAPVGGNETSADQRLTFTGAGSDIPLAIARDRAVHNPSVGDTLDAFVVFLHAFLKESIPELPDAGHVWPRAKYISTMLLRHLLEVKVMTVLTAWSRPTGGYLVPHGHGEFSGMRFTKDEVLLTINIKSSSSSNDNLLFAPDNLAPWPRAKEWYESGGKTHKDSFDRMTTSKFKKGLKQRLDGSDHPQSSASRNRRRSPSPSAAEGSSRKHRRSVSVSSDDSVDLKRRSKKKGASKKRRGRSITSENLDDNVPLHLGYSY</sequence>
<organism evidence="2 3">
    <name type="scientific">Favolaschia claudopus</name>
    <dbReference type="NCBI Taxonomy" id="2862362"/>
    <lineage>
        <taxon>Eukaryota</taxon>
        <taxon>Fungi</taxon>
        <taxon>Dikarya</taxon>
        <taxon>Basidiomycota</taxon>
        <taxon>Agaricomycotina</taxon>
        <taxon>Agaricomycetes</taxon>
        <taxon>Agaricomycetidae</taxon>
        <taxon>Agaricales</taxon>
        <taxon>Marasmiineae</taxon>
        <taxon>Mycenaceae</taxon>
        <taxon>Favolaschia</taxon>
    </lineage>
</organism>
<feature type="compositionally biased region" description="Basic and acidic residues" evidence="1">
    <location>
        <begin position="157"/>
        <end position="170"/>
    </location>
</feature>
<evidence type="ECO:0000313" key="3">
    <source>
        <dbReference type="Proteomes" id="UP001362999"/>
    </source>
</evidence>
<accession>A0AAW0A0X5</accession>
<dbReference type="EMBL" id="JAWWNJ010000095">
    <property type="protein sequence ID" value="KAK6996867.1"/>
    <property type="molecule type" value="Genomic_DNA"/>
</dbReference>
<feature type="region of interest" description="Disordered" evidence="1">
    <location>
        <begin position="70"/>
        <end position="96"/>
    </location>
</feature>
<feature type="region of interest" description="Disordered" evidence="1">
    <location>
        <begin position="112"/>
        <end position="171"/>
    </location>
</feature>
<dbReference type="AlphaFoldDB" id="A0AAW0A0X5"/>
<reference evidence="2 3" key="1">
    <citation type="journal article" date="2024" name="J Genomics">
        <title>Draft genome sequencing and assembly of Favolaschia claudopus CIRM-BRFM 2984 isolated from oak limbs.</title>
        <authorList>
            <person name="Navarro D."/>
            <person name="Drula E."/>
            <person name="Chaduli D."/>
            <person name="Cazenave R."/>
            <person name="Ahrendt S."/>
            <person name="Wang J."/>
            <person name="Lipzen A."/>
            <person name="Daum C."/>
            <person name="Barry K."/>
            <person name="Grigoriev I.V."/>
            <person name="Favel A."/>
            <person name="Rosso M.N."/>
            <person name="Martin F."/>
        </authorList>
    </citation>
    <scope>NUCLEOTIDE SEQUENCE [LARGE SCALE GENOMIC DNA]</scope>
    <source>
        <strain evidence="2 3">CIRM-BRFM 2984</strain>
    </source>
</reference>
<dbReference type="Proteomes" id="UP001362999">
    <property type="component" value="Unassembled WGS sequence"/>
</dbReference>
<feature type="compositionally biased region" description="Acidic residues" evidence="1">
    <location>
        <begin position="132"/>
        <end position="142"/>
    </location>
</feature>
<evidence type="ECO:0000313" key="2">
    <source>
        <dbReference type="EMBL" id="KAK6996867.1"/>
    </source>
</evidence>
<feature type="compositionally biased region" description="Basic and acidic residues" evidence="1">
    <location>
        <begin position="118"/>
        <end position="131"/>
    </location>
</feature>
<proteinExistence type="predicted"/>
<feature type="region of interest" description="Disordered" evidence="1">
    <location>
        <begin position="478"/>
        <end position="564"/>
    </location>
</feature>
<gene>
    <name evidence="2" type="ORF">R3P38DRAFT_1946476</name>
</gene>
<name>A0AAW0A0X5_9AGAR</name>
<protein>
    <submittedName>
        <fullName evidence="2">Uncharacterized protein</fullName>
    </submittedName>
</protein>
<comment type="caution">
    <text evidence="2">The sequence shown here is derived from an EMBL/GenBank/DDBJ whole genome shotgun (WGS) entry which is preliminary data.</text>
</comment>